<feature type="signal peptide" evidence="1">
    <location>
        <begin position="1"/>
        <end position="25"/>
    </location>
</feature>
<name>A0A832A3Q3_9BACT</name>
<protein>
    <submittedName>
        <fullName evidence="2">Uncharacterized protein</fullName>
    </submittedName>
</protein>
<gene>
    <name evidence="2" type="ORF">ENS06_15030</name>
</gene>
<reference evidence="2" key="1">
    <citation type="journal article" date="2020" name="mSystems">
        <title>Genome- and Community-Level Interaction Insights into Carbon Utilization and Element Cycling Functions of Hydrothermarchaeota in Hydrothermal Sediment.</title>
        <authorList>
            <person name="Zhou Z."/>
            <person name="Liu Y."/>
            <person name="Xu W."/>
            <person name="Pan J."/>
            <person name="Luo Z.H."/>
            <person name="Li M."/>
        </authorList>
    </citation>
    <scope>NUCLEOTIDE SEQUENCE [LARGE SCALE GENOMIC DNA]</scope>
    <source>
        <strain evidence="2">SpSt-456</strain>
    </source>
</reference>
<feature type="chain" id="PRO_5032837231" evidence="1">
    <location>
        <begin position="26"/>
        <end position="116"/>
    </location>
</feature>
<dbReference type="AlphaFoldDB" id="A0A832A3Q3"/>
<keyword evidence="1" id="KW-0732">Signal</keyword>
<dbReference type="EMBL" id="DSTK01000041">
    <property type="protein sequence ID" value="HFK98625.1"/>
    <property type="molecule type" value="Genomic_DNA"/>
</dbReference>
<proteinExistence type="predicted"/>
<sequence>MAHARLCCIVMVAAIISCLHSDCHAGEPIHPRNQMLISKGLVPKEILKYFPDVPKITPQEALSLYQSKRAVFIAIGHDVPRLPDGWLLRNYLGFHPKQLVRYKIPTQGVVLVLYCG</sequence>
<dbReference type="PROSITE" id="PS51257">
    <property type="entry name" value="PROKAR_LIPOPROTEIN"/>
    <property type="match status" value="1"/>
</dbReference>
<organism evidence="2">
    <name type="scientific">Desulfacinum infernum</name>
    <dbReference type="NCBI Taxonomy" id="35837"/>
    <lineage>
        <taxon>Bacteria</taxon>
        <taxon>Pseudomonadati</taxon>
        <taxon>Thermodesulfobacteriota</taxon>
        <taxon>Syntrophobacteria</taxon>
        <taxon>Syntrophobacterales</taxon>
        <taxon>Syntrophobacteraceae</taxon>
        <taxon>Desulfacinum</taxon>
    </lineage>
</organism>
<comment type="caution">
    <text evidence="2">The sequence shown here is derived from an EMBL/GenBank/DDBJ whole genome shotgun (WGS) entry which is preliminary data.</text>
</comment>
<accession>A0A832A3Q3</accession>
<evidence type="ECO:0000256" key="1">
    <source>
        <dbReference type="SAM" id="SignalP"/>
    </source>
</evidence>
<evidence type="ECO:0000313" key="2">
    <source>
        <dbReference type="EMBL" id="HFK98625.1"/>
    </source>
</evidence>